<proteinExistence type="predicted"/>
<gene>
    <name evidence="1" type="ORF">OS242_14320</name>
</gene>
<protein>
    <submittedName>
        <fullName evidence="1">DUF1450 domain-containing protein</fullName>
    </submittedName>
</protein>
<sequence>MSKQYKKIDVCIGNLDNGSEWVITRLKEEFPNVEGQRWGCLGNCGDCFRKPFVIANNRYLVDADNKEDLLEKIRTEMDPITK</sequence>
<dbReference type="RefSeq" id="WP_267152366.1">
    <property type="nucleotide sequence ID" value="NZ_JAPMLT010000008.1"/>
</dbReference>
<organism evidence="1 2">
    <name type="scientific">Tumebacillus lacus</name>
    <dbReference type="NCBI Taxonomy" id="2995335"/>
    <lineage>
        <taxon>Bacteria</taxon>
        <taxon>Bacillati</taxon>
        <taxon>Bacillota</taxon>
        <taxon>Bacilli</taxon>
        <taxon>Bacillales</taxon>
        <taxon>Alicyclobacillaceae</taxon>
        <taxon>Tumebacillus</taxon>
    </lineage>
</organism>
<accession>A0ABT3X2K5</accession>
<evidence type="ECO:0000313" key="2">
    <source>
        <dbReference type="Proteomes" id="UP001208017"/>
    </source>
</evidence>
<dbReference type="Pfam" id="PF07293">
    <property type="entry name" value="DUF1450"/>
    <property type="match status" value="1"/>
</dbReference>
<comment type="caution">
    <text evidence="1">The sequence shown here is derived from an EMBL/GenBank/DDBJ whole genome shotgun (WGS) entry which is preliminary data.</text>
</comment>
<dbReference type="EMBL" id="JAPMLT010000008">
    <property type="protein sequence ID" value="MCX7571123.1"/>
    <property type="molecule type" value="Genomic_DNA"/>
</dbReference>
<name>A0ABT3X2K5_9BACL</name>
<dbReference type="InterPro" id="IPR009910">
    <property type="entry name" value="DUF1450"/>
</dbReference>
<reference evidence="1 2" key="1">
    <citation type="submission" date="2022-11" db="EMBL/GenBank/DDBJ databases">
        <title>Study of microbial diversity in lake waters.</title>
        <authorList>
            <person name="Zhang J."/>
        </authorList>
    </citation>
    <scope>NUCLEOTIDE SEQUENCE [LARGE SCALE GENOMIC DNA]</scope>
    <source>
        <strain evidence="1 2">DT12</strain>
    </source>
</reference>
<dbReference type="Proteomes" id="UP001208017">
    <property type="component" value="Unassembled WGS sequence"/>
</dbReference>
<evidence type="ECO:0000313" key="1">
    <source>
        <dbReference type="EMBL" id="MCX7571123.1"/>
    </source>
</evidence>
<keyword evidence="2" id="KW-1185">Reference proteome</keyword>